<dbReference type="AlphaFoldDB" id="A0A9P8A654"/>
<evidence type="ECO:0000313" key="5">
    <source>
        <dbReference type="Proteomes" id="UP000717515"/>
    </source>
</evidence>
<reference evidence="4" key="1">
    <citation type="submission" date="2021-07" db="EMBL/GenBank/DDBJ databases">
        <title>Draft genome of Mortierella alpina, strain LL118, isolated from an aspen leaf litter sample.</title>
        <authorList>
            <person name="Yang S."/>
            <person name="Vinatzer B.A."/>
        </authorList>
    </citation>
    <scope>NUCLEOTIDE SEQUENCE</scope>
    <source>
        <strain evidence="4">LL118</strain>
    </source>
</reference>
<sequence>MIARKHSRTMARRPRHTILSTLLISLSSWAHLASAVLECIPTMSFPSGLLPNQVFTLGFKNDEFAPGSLISAHLMCYSDTDALRSVLTLGGSYAGNQMSPNSPTTSISVFQATKALANCPNNKFNLFYEYESPGRSTAQAECLDTFSLQLASTSSLPMPSHSTSTPTATSSLVPTGTATTPSGHNTPADDHPTSPSIGLIIGASVGVVALIFVILVVLLVWRKRQQAQARIDYLFSDSLVPSSGFKNDKPIYGRSDPNDDPSATHPPAAMDAPVRQPSYRLPYSQPAKDYKYPRGPQEESPPQRQPSHRLPYSQPAKDYKYPRGPQEESPPQRQPSCRPPYSQPSKDHKYPRGPQEESPQPSYRLPYSLPANDYKYPRGPQEESPPQRQPSYRLPYSQPPNDYNYSRGPQEESPQPSYRLPYSLPANDYDYPRGPQGMQ</sequence>
<feature type="region of interest" description="Disordered" evidence="1">
    <location>
        <begin position="157"/>
        <end position="191"/>
    </location>
</feature>
<keyword evidence="2" id="KW-1133">Transmembrane helix</keyword>
<organism evidence="4 5">
    <name type="scientific">Mortierella alpina</name>
    <name type="common">Oleaginous fungus</name>
    <name type="synonym">Mortierella renispora</name>
    <dbReference type="NCBI Taxonomy" id="64518"/>
    <lineage>
        <taxon>Eukaryota</taxon>
        <taxon>Fungi</taxon>
        <taxon>Fungi incertae sedis</taxon>
        <taxon>Mucoromycota</taxon>
        <taxon>Mortierellomycotina</taxon>
        <taxon>Mortierellomycetes</taxon>
        <taxon>Mortierellales</taxon>
        <taxon>Mortierellaceae</taxon>
        <taxon>Mortierella</taxon>
    </lineage>
</organism>
<keyword evidence="2" id="KW-0812">Transmembrane</keyword>
<feature type="compositionally biased region" description="Low complexity" evidence="1">
    <location>
        <begin position="293"/>
        <end position="302"/>
    </location>
</feature>
<feature type="compositionally biased region" description="Low complexity" evidence="1">
    <location>
        <begin position="157"/>
        <end position="175"/>
    </location>
</feature>
<evidence type="ECO:0000256" key="3">
    <source>
        <dbReference type="SAM" id="SignalP"/>
    </source>
</evidence>
<feature type="compositionally biased region" description="Low complexity" evidence="1">
    <location>
        <begin position="377"/>
        <end position="391"/>
    </location>
</feature>
<gene>
    <name evidence="4" type="ORF">KVV02_007437</name>
</gene>
<proteinExistence type="predicted"/>
<keyword evidence="3" id="KW-0732">Signal</keyword>
<dbReference type="EMBL" id="JAIFTL010000120">
    <property type="protein sequence ID" value="KAG9323007.1"/>
    <property type="molecule type" value="Genomic_DNA"/>
</dbReference>
<keyword evidence="2" id="KW-0472">Membrane</keyword>
<evidence type="ECO:0000256" key="1">
    <source>
        <dbReference type="SAM" id="MobiDB-lite"/>
    </source>
</evidence>
<feature type="transmembrane region" description="Helical" evidence="2">
    <location>
        <begin position="197"/>
        <end position="221"/>
    </location>
</feature>
<feature type="compositionally biased region" description="Polar residues" evidence="1">
    <location>
        <begin position="176"/>
        <end position="185"/>
    </location>
</feature>
<feature type="region of interest" description="Disordered" evidence="1">
    <location>
        <begin position="246"/>
        <end position="439"/>
    </location>
</feature>
<feature type="compositionally biased region" description="Low complexity" evidence="1">
    <location>
        <begin position="322"/>
        <end position="336"/>
    </location>
</feature>
<feature type="signal peptide" evidence="3">
    <location>
        <begin position="1"/>
        <end position="35"/>
    </location>
</feature>
<protein>
    <submittedName>
        <fullName evidence="4">Uncharacterized protein</fullName>
    </submittedName>
</protein>
<comment type="caution">
    <text evidence="4">The sequence shown here is derived from an EMBL/GenBank/DDBJ whole genome shotgun (WGS) entry which is preliminary data.</text>
</comment>
<dbReference type="Proteomes" id="UP000717515">
    <property type="component" value="Unassembled WGS sequence"/>
</dbReference>
<evidence type="ECO:0000313" key="4">
    <source>
        <dbReference type="EMBL" id="KAG9323007.1"/>
    </source>
</evidence>
<feature type="chain" id="PRO_5040215059" evidence="3">
    <location>
        <begin position="36"/>
        <end position="439"/>
    </location>
</feature>
<name>A0A9P8A654_MORAP</name>
<evidence type="ECO:0000256" key="2">
    <source>
        <dbReference type="SAM" id="Phobius"/>
    </source>
</evidence>
<accession>A0A9P8A654</accession>